<reference evidence="1" key="1">
    <citation type="submission" date="2014-11" db="EMBL/GenBank/DDBJ databases">
        <authorList>
            <person name="Amaro Gonzalez C."/>
        </authorList>
    </citation>
    <scope>NUCLEOTIDE SEQUENCE</scope>
</reference>
<organism evidence="1">
    <name type="scientific">Anguilla anguilla</name>
    <name type="common">European freshwater eel</name>
    <name type="synonym">Muraena anguilla</name>
    <dbReference type="NCBI Taxonomy" id="7936"/>
    <lineage>
        <taxon>Eukaryota</taxon>
        <taxon>Metazoa</taxon>
        <taxon>Chordata</taxon>
        <taxon>Craniata</taxon>
        <taxon>Vertebrata</taxon>
        <taxon>Euteleostomi</taxon>
        <taxon>Actinopterygii</taxon>
        <taxon>Neopterygii</taxon>
        <taxon>Teleostei</taxon>
        <taxon>Anguilliformes</taxon>
        <taxon>Anguillidae</taxon>
        <taxon>Anguilla</taxon>
    </lineage>
</organism>
<name>A0A0E9UAA3_ANGAN</name>
<sequence length="32" mass="3577">MVVPGFCLECLSANVLQRNTNFLCSGIYFLSH</sequence>
<accession>A0A0E9UAA3</accession>
<evidence type="ECO:0000313" key="1">
    <source>
        <dbReference type="EMBL" id="JAH62115.1"/>
    </source>
</evidence>
<dbReference type="EMBL" id="GBXM01046462">
    <property type="protein sequence ID" value="JAH62115.1"/>
    <property type="molecule type" value="Transcribed_RNA"/>
</dbReference>
<proteinExistence type="predicted"/>
<protein>
    <submittedName>
        <fullName evidence="1">Uncharacterized protein</fullName>
    </submittedName>
</protein>
<dbReference type="AlphaFoldDB" id="A0A0E9UAA3"/>
<reference evidence="1" key="2">
    <citation type="journal article" date="2015" name="Fish Shellfish Immunol.">
        <title>Early steps in the European eel (Anguilla anguilla)-Vibrio vulnificus interaction in the gills: Role of the RtxA13 toxin.</title>
        <authorList>
            <person name="Callol A."/>
            <person name="Pajuelo D."/>
            <person name="Ebbesson L."/>
            <person name="Teles M."/>
            <person name="MacKenzie S."/>
            <person name="Amaro C."/>
        </authorList>
    </citation>
    <scope>NUCLEOTIDE SEQUENCE</scope>
</reference>